<organism evidence="2 3">
    <name type="scientific">Cordylochernes scorpioides</name>
    <dbReference type="NCBI Taxonomy" id="51811"/>
    <lineage>
        <taxon>Eukaryota</taxon>
        <taxon>Metazoa</taxon>
        <taxon>Ecdysozoa</taxon>
        <taxon>Arthropoda</taxon>
        <taxon>Chelicerata</taxon>
        <taxon>Arachnida</taxon>
        <taxon>Pseudoscorpiones</taxon>
        <taxon>Cheliferoidea</taxon>
        <taxon>Chernetidae</taxon>
        <taxon>Cordylochernes</taxon>
    </lineage>
</organism>
<evidence type="ECO:0000313" key="2">
    <source>
        <dbReference type="EMBL" id="UYV82885.1"/>
    </source>
</evidence>
<keyword evidence="3" id="KW-1185">Reference proteome</keyword>
<dbReference type="Proteomes" id="UP001235939">
    <property type="component" value="Chromosome 22"/>
</dbReference>
<dbReference type="PANTHER" id="PTHR46060">
    <property type="entry name" value="MARINER MOS1 TRANSPOSASE-LIKE PROTEIN"/>
    <property type="match status" value="1"/>
</dbReference>
<evidence type="ECO:0008006" key="4">
    <source>
        <dbReference type="Google" id="ProtNLM"/>
    </source>
</evidence>
<dbReference type="PANTHER" id="PTHR46060:SF1">
    <property type="entry name" value="MARINER MOS1 TRANSPOSASE-LIKE PROTEIN"/>
    <property type="match status" value="1"/>
</dbReference>
<gene>
    <name evidence="2" type="ORF">LAZ67_22001231</name>
</gene>
<sequence length="216" mass="25203">MLITIFDSRGIIHKEFVPAGQTITGEYFLNFLKRLIARIRRFRPEYRDEDSWCLLHDNAPNHSSLIVRRFLAKNNVCVLNHPPYSLYLAPCDFYLFPKIKLKLKGCFFYDIPTIQRAATSTLEAIPQSGLQEAFNSLLNQIEGKETKGIHRRSKTMDWTTRGDEEDGGGSMERPCPSVEEGTEGGRSERWRHRSFLLVYMIVEIDIRYDRRELTLR</sequence>
<evidence type="ECO:0000256" key="1">
    <source>
        <dbReference type="SAM" id="MobiDB-lite"/>
    </source>
</evidence>
<reference evidence="2 3" key="1">
    <citation type="submission" date="2022-03" db="EMBL/GenBank/DDBJ databases">
        <title>A chromosomal length assembly of Cordylochernes scorpioides.</title>
        <authorList>
            <person name="Zeh D."/>
            <person name="Zeh J."/>
        </authorList>
    </citation>
    <scope>NUCLEOTIDE SEQUENCE [LARGE SCALE GENOMIC DNA]</scope>
    <source>
        <strain evidence="2">IN4F17</strain>
        <tissue evidence="2">Whole Body</tissue>
    </source>
</reference>
<accession>A0ABY6LNT7</accession>
<name>A0ABY6LNT7_9ARAC</name>
<dbReference type="EMBL" id="CP092884">
    <property type="protein sequence ID" value="UYV82885.1"/>
    <property type="molecule type" value="Genomic_DNA"/>
</dbReference>
<feature type="non-terminal residue" evidence="2">
    <location>
        <position position="216"/>
    </location>
</feature>
<evidence type="ECO:0000313" key="3">
    <source>
        <dbReference type="Proteomes" id="UP001235939"/>
    </source>
</evidence>
<feature type="region of interest" description="Disordered" evidence="1">
    <location>
        <begin position="149"/>
        <end position="185"/>
    </location>
</feature>
<protein>
    <recommendedName>
        <fullName evidence="4">Transposase</fullName>
    </recommendedName>
</protein>
<proteinExistence type="predicted"/>
<dbReference type="InterPro" id="IPR052709">
    <property type="entry name" value="Transposase-MT_Hybrid"/>
</dbReference>
<dbReference type="Gene3D" id="3.30.420.10">
    <property type="entry name" value="Ribonuclease H-like superfamily/Ribonuclease H"/>
    <property type="match status" value="1"/>
</dbReference>
<dbReference type="InterPro" id="IPR036397">
    <property type="entry name" value="RNaseH_sf"/>
</dbReference>